<protein>
    <recommendedName>
        <fullName evidence="5">Auxin-responsive protein SAUR36</fullName>
    </recommendedName>
</protein>
<gene>
    <name evidence="3" type="ORF">ZIOFF_075640</name>
</gene>
<feature type="region of interest" description="Disordered" evidence="2">
    <location>
        <begin position="27"/>
        <end position="49"/>
    </location>
</feature>
<proteinExistence type="inferred from homology"/>
<evidence type="ECO:0008006" key="5">
    <source>
        <dbReference type="Google" id="ProtNLM"/>
    </source>
</evidence>
<feature type="compositionally biased region" description="Basic and acidic residues" evidence="2">
    <location>
        <begin position="27"/>
        <end position="38"/>
    </location>
</feature>
<dbReference type="AlphaFoldDB" id="A0A8J5BWW0"/>
<evidence type="ECO:0000313" key="4">
    <source>
        <dbReference type="Proteomes" id="UP000734854"/>
    </source>
</evidence>
<accession>A0A8J5BWW0</accession>
<evidence type="ECO:0000256" key="1">
    <source>
        <dbReference type="ARBA" id="ARBA00006974"/>
    </source>
</evidence>
<dbReference type="PANTHER" id="PTHR31175">
    <property type="entry name" value="AUXIN-RESPONSIVE FAMILY PROTEIN"/>
    <property type="match status" value="1"/>
</dbReference>
<evidence type="ECO:0000313" key="3">
    <source>
        <dbReference type="EMBL" id="KAG6466552.1"/>
    </source>
</evidence>
<sequence length="233" mass="24625">MVVAAACNASTECGSCWSFAARDRKQTGGKENGAHESNDPTEDQAGSASGYGRIRPWCPLGWRGCAGHVEVACLGRVTMLSGNAGNEASTAVLIKMVRQWQKVAALGRKRITSDCRSGEVQRCSAASVASKGHVFVYTADGQRFMVPLKYLSSGVFRELLRRSEEEFGLPADGPITLPCGAACMESVISLLHGRGTRDVERAVLESICSGGRCTSEAAAGAGGNSRQLILYGF</sequence>
<reference evidence="3 4" key="1">
    <citation type="submission" date="2020-08" db="EMBL/GenBank/DDBJ databases">
        <title>Plant Genome Project.</title>
        <authorList>
            <person name="Zhang R.-G."/>
        </authorList>
    </citation>
    <scope>NUCLEOTIDE SEQUENCE [LARGE SCALE GENOMIC DNA]</scope>
    <source>
        <tissue evidence="3">Rhizome</tissue>
    </source>
</reference>
<dbReference type="InterPro" id="IPR003676">
    <property type="entry name" value="SAUR_fam"/>
</dbReference>
<dbReference type="Pfam" id="PF02519">
    <property type="entry name" value="Auxin_inducible"/>
    <property type="match status" value="1"/>
</dbReference>
<dbReference type="GO" id="GO:0009733">
    <property type="term" value="P:response to auxin"/>
    <property type="evidence" value="ECO:0007669"/>
    <property type="project" value="InterPro"/>
</dbReference>
<keyword evidence="4" id="KW-1185">Reference proteome</keyword>
<dbReference type="PANTHER" id="PTHR31175:SF82">
    <property type="entry name" value="AUXIN-RESPONSIVE PROTEIN SAUR65"/>
    <property type="match status" value="1"/>
</dbReference>
<organism evidence="3 4">
    <name type="scientific">Zingiber officinale</name>
    <name type="common">Ginger</name>
    <name type="synonym">Amomum zingiber</name>
    <dbReference type="NCBI Taxonomy" id="94328"/>
    <lineage>
        <taxon>Eukaryota</taxon>
        <taxon>Viridiplantae</taxon>
        <taxon>Streptophyta</taxon>
        <taxon>Embryophyta</taxon>
        <taxon>Tracheophyta</taxon>
        <taxon>Spermatophyta</taxon>
        <taxon>Magnoliopsida</taxon>
        <taxon>Liliopsida</taxon>
        <taxon>Zingiberales</taxon>
        <taxon>Zingiberaceae</taxon>
        <taxon>Zingiber</taxon>
    </lineage>
</organism>
<dbReference type="Proteomes" id="UP000734854">
    <property type="component" value="Unassembled WGS sequence"/>
</dbReference>
<dbReference type="EMBL" id="JACMSC010000149">
    <property type="protein sequence ID" value="KAG6466552.1"/>
    <property type="molecule type" value="Genomic_DNA"/>
</dbReference>
<evidence type="ECO:0000256" key="2">
    <source>
        <dbReference type="SAM" id="MobiDB-lite"/>
    </source>
</evidence>
<comment type="similarity">
    <text evidence="1">Belongs to the ARG7 family.</text>
</comment>
<name>A0A8J5BWW0_ZINOF</name>
<comment type="caution">
    <text evidence="3">The sequence shown here is derived from an EMBL/GenBank/DDBJ whole genome shotgun (WGS) entry which is preliminary data.</text>
</comment>